<accession>A0ACC7MK01</accession>
<dbReference type="Proteomes" id="UP001168096">
    <property type="component" value="Unassembled WGS sequence"/>
</dbReference>
<sequence>MKIAPVCWTAFSHPMHRSTSTIVAAFPTVTQGRGAIADTLVTQFSKTYENIYSFYLARPPEAADAFCCAWLVGMTEKDTKNTRVGCGTYDWTFSSGAPRLASALVISIHAMVVLPPSTASQIFPWLQRAGYPWTSAAQACTFAPPLPELDPVVQYLRRQAIGA</sequence>
<name>A0ACC7MK01_9BURK</name>
<evidence type="ECO:0000313" key="2">
    <source>
        <dbReference type="Proteomes" id="UP001168096"/>
    </source>
</evidence>
<organism evidence="1 2">
    <name type="scientific">Massilia orientalis</name>
    <dbReference type="NCBI Taxonomy" id="3050128"/>
    <lineage>
        <taxon>Bacteria</taxon>
        <taxon>Pseudomonadati</taxon>
        <taxon>Pseudomonadota</taxon>
        <taxon>Betaproteobacteria</taxon>
        <taxon>Burkholderiales</taxon>
        <taxon>Oxalobacteraceae</taxon>
        <taxon>Telluria group</taxon>
        <taxon>Massilia</taxon>
    </lineage>
</organism>
<comment type="caution">
    <text evidence="1">The sequence shown here is derived from an EMBL/GenBank/DDBJ whole genome shotgun (WGS) entry which is preliminary data.</text>
</comment>
<reference evidence="1" key="1">
    <citation type="submission" date="2024-11" db="EMBL/GenBank/DDBJ databases">
        <title>Description of Massilia orientalis sp. nov., isolated from rhizosphere soil of Ageratina adenophora.</title>
        <authorList>
            <person name="Wang Y."/>
        </authorList>
    </citation>
    <scope>NUCLEOTIDE SEQUENCE</scope>
    <source>
        <strain evidence="1">YIM B02787</strain>
    </source>
</reference>
<dbReference type="EMBL" id="JASNRB020000023">
    <property type="protein sequence ID" value="MFJ1471498.1"/>
    <property type="molecule type" value="Genomic_DNA"/>
</dbReference>
<proteinExistence type="predicted"/>
<keyword evidence="2" id="KW-1185">Reference proteome</keyword>
<gene>
    <name evidence="1" type="ORF">QPK29_027580</name>
</gene>
<evidence type="ECO:0000313" key="1">
    <source>
        <dbReference type="EMBL" id="MFJ1471498.1"/>
    </source>
</evidence>
<protein>
    <submittedName>
        <fullName evidence="1">Uncharacterized protein</fullName>
    </submittedName>
</protein>